<accession>A0ACC1HYZ9</accession>
<organism evidence="1 2">
    <name type="scientific">Spiromyces aspiralis</name>
    <dbReference type="NCBI Taxonomy" id="68401"/>
    <lineage>
        <taxon>Eukaryota</taxon>
        <taxon>Fungi</taxon>
        <taxon>Fungi incertae sedis</taxon>
        <taxon>Zoopagomycota</taxon>
        <taxon>Kickxellomycotina</taxon>
        <taxon>Kickxellomycetes</taxon>
        <taxon>Kickxellales</taxon>
        <taxon>Kickxellaceae</taxon>
        <taxon>Spiromyces</taxon>
    </lineage>
</organism>
<evidence type="ECO:0000313" key="1">
    <source>
        <dbReference type="EMBL" id="KAJ1679089.1"/>
    </source>
</evidence>
<proteinExistence type="predicted"/>
<comment type="caution">
    <text evidence="1">The sequence shown here is derived from an EMBL/GenBank/DDBJ whole genome shotgun (WGS) entry which is preliminary data.</text>
</comment>
<evidence type="ECO:0000313" key="2">
    <source>
        <dbReference type="Proteomes" id="UP001145114"/>
    </source>
</evidence>
<keyword evidence="2" id="KW-1185">Reference proteome</keyword>
<dbReference type="Proteomes" id="UP001145114">
    <property type="component" value="Unassembled WGS sequence"/>
</dbReference>
<dbReference type="EMBL" id="JAMZIH010000611">
    <property type="protein sequence ID" value="KAJ1679089.1"/>
    <property type="molecule type" value="Genomic_DNA"/>
</dbReference>
<sequence length="480" mass="51357">MYYSDVDIDAFNKASKYSSLVKADGNLAYKISVRDHDGNVTDKPVPVRDAAVKYLRGLVQSASSYIGKKVDGAVLAVPTYFTAEQRKALVEVCRDAEIPILQMISEPAAAALSYNLDKGAMPANPQDTTVMVVDVGGSSTDVSIMAVRGGLFVVVGTKHLKEVSGDAMDELLVSHFAEEFKRKTQIDILGDNDRRAIAKLKQACEITKRTLSSAATAPCSVESLSQGVDFTGSINRIRFNIRTAPLYRVLVKAIESLMEECGYTANEIDRVLFVGGAARVPKLQSEVETIFPEGRTEVLSAPEVGELDELIAEGCAMQASLITAGRVKIDDEGSPELDQGIAAPALSKTVGLRLAGDLFLPVVLRDTPVPVSRSVTVSVPPGEAVALFSIYEGTPKPAAEPADDENEEEDAGNSDLKEAEHPSVLMSYTPGTLLGEMTMKLPESAANANVTVEFFVDKQHGLTVTATEVSTKSEAKLKIV</sequence>
<reference evidence="1" key="1">
    <citation type="submission" date="2022-06" db="EMBL/GenBank/DDBJ databases">
        <title>Phylogenomic reconstructions and comparative analyses of Kickxellomycotina fungi.</title>
        <authorList>
            <person name="Reynolds N.K."/>
            <person name="Stajich J.E."/>
            <person name="Barry K."/>
            <person name="Grigoriev I.V."/>
            <person name="Crous P."/>
            <person name="Smith M.E."/>
        </authorList>
    </citation>
    <scope>NUCLEOTIDE SEQUENCE</scope>
    <source>
        <strain evidence="1">RSA 2271</strain>
    </source>
</reference>
<gene>
    <name evidence="1" type="primary">SSZ1_1</name>
    <name evidence="1" type="ORF">EV182_002752</name>
</gene>
<protein>
    <submittedName>
        <fullName evidence="1">Hsp70 protein that interacts with Zuo1p</fullName>
    </submittedName>
</protein>
<name>A0ACC1HYZ9_9FUNG</name>